<name>R4TAN4_9CAUD</name>
<dbReference type="KEGG" id="vg:16193587"/>
<dbReference type="EMBL" id="KC292029">
    <property type="protein sequence ID" value="AGM12010.1"/>
    <property type="molecule type" value="Genomic_DNA"/>
</dbReference>
<dbReference type="GeneID" id="16193587"/>
<reference evidence="1 2" key="1">
    <citation type="submission" date="2012-12" db="EMBL/GenBank/DDBJ databases">
        <authorList>
            <person name="Sencilo A."/>
            <person name="Jacobs-Sera D."/>
            <person name="Russell D.A."/>
            <person name="Ko C."/>
            <person name="Atanasova N."/>
            <person name="Osterlund E."/>
            <person name="Oksanen H.M."/>
            <person name="Bamford D.H."/>
            <person name="Hatfull G.F."/>
            <person name="Roine E."/>
            <person name="Hendrix R.W."/>
        </authorList>
    </citation>
    <scope>NUCLEOTIDE SEQUENCE [LARGE SCALE GENOMIC DNA]</scope>
</reference>
<sequence length="71" mass="8640">MTANDTYSLYYCRQCVRLYRAGSSRMFEDDHMATEHPGFPGSWDHFEYEMKDAQERFWDAYGDRRWRRDGA</sequence>
<evidence type="ECO:0000313" key="1">
    <source>
        <dbReference type="EMBL" id="AGM12010.1"/>
    </source>
</evidence>
<proteinExistence type="predicted"/>
<dbReference type="Proteomes" id="UP000202086">
    <property type="component" value="Segment"/>
</dbReference>
<organism evidence="1 2">
    <name type="scientific">Haloarcula californiae tailed virus 1</name>
    <dbReference type="NCBI Taxonomy" id="1273746"/>
    <lineage>
        <taxon>Viruses</taxon>
        <taxon>Duplodnaviria</taxon>
        <taxon>Heunggongvirae</taxon>
        <taxon>Uroviricota</taxon>
        <taxon>Caudoviricetes</taxon>
        <taxon>Thumleimavirales</taxon>
        <taxon>Druskaviridae</taxon>
        <taxon>Hacavirus</taxon>
        <taxon>Hacavirus italiense</taxon>
        <taxon>Hacavirus HCTV1</taxon>
    </lineage>
</organism>
<evidence type="ECO:0000313" key="2">
    <source>
        <dbReference type="Proteomes" id="UP000202086"/>
    </source>
</evidence>
<dbReference type="RefSeq" id="YP_008059714.1">
    <property type="nucleotide sequence ID" value="NC_021330.1"/>
</dbReference>
<protein>
    <submittedName>
        <fullName evidence="1">Uncharacterized protein</fullName>
    </submittedName>
</protein>
<keyword evidence="2" id="KW-1185">Reference proteome</keyword>
<accession>R4TAN4</accession>
<gene>
    <name evidence="1" type="primary">153</name>
    <name evidence="1" type="ORF">DNAM5_153</name>
</gene>
<dbReference type="OrthoDB" id="25935at10239"/>